<feature type="signal peptide" evidence="8">
    <location>
        <begin position="1"/>
        <end position="19"/>
    </location>
</feature>
<feature type="transmembrane region" description="Helical" evidence="7">
    <location>
        <begin position="202"/>
        <end position="228"/>
    </location>
</feature>
<proteinExistence type="inferred from homology"/>
<protein>
    <recommendedName>
        <fullName evidence="7">Amino acid transporter</fullName>
    </recommendedName>
</protein>
<keyword evidence="5 7" id="KW-1133">Transmembrane helix</keyword>
<dbReference type="PRINTS" id="PR00173">
    <property type="entry name" value="EDTRNSPORT"/>
</dbReference>
<dbReference type="AlphaFoldDB" id="A0A914PE36"/>
<evidence type="ECO:0000313" key="9">
    <source>
        <dbReference type="Proteomes" id="UP000887578"/>
    </source>
</evidence>
<dbReference type="Gene3D" id="1.10.3860.10">
    <property type="entry name" value="Sodium:dicarboxylate symporter"/>
    <property type="match status" value="1"/>
</dbReference>
<dbReference type="GO" id="GO:0015175">
    <property type="term" value="F:neutral L-amino acid transmembrane transporter activity"/>
    <property type="evidence" value="ECO:0007669"/>
    <property type="project" value="TreeGrafter"/>
</dbReference>
<dbReference type="GO" id="GO:0005886">
    <property type="term" value="C:plasma membrane"/>
    <property type="evidence" value="ECO:0007669"/>
    <property type="project" value="TreeGrafter"/>
</dbReference>
<evidence type="ECO:0000256" key="8">
    <source>
        <dbReference type="SAM" id="SignalP"/>
    </source>
</evidence>
<comment type="similarity">
    <text evidence="2 7">Belongs to the dicarboxylate/amino acid:cation symporter (DAACS) (TC 2.A.23) family.</text>
</comment>
<dbReference type="PANTHER" id="PTHR11958:SF63">
    <property type="entry name" value="AMINO ACID TRANSPORTER"/>
    <property type="match status" value="1"/>
</dbReference>
<evidence type="ECO:0000256" key="1">
    <source>
        <dbReference type="ARBA" id="ARBA00004141"/>
    </source>
</evidence>
<evidence type="ECO:0000256" key="7">
    <source>
        <dbReference type="RuleBase" id="RU361216"/>
    </source>
</evidence>
<keyword evidence="3 7" id="KW-0813">Transport</keyword>
<evidence type="ECO:0000256" key="6">
    <source>
        <dbReference type="ARBA" id="ARBA00023136"/>
    </source>
</evidence>
<name>A0A914PE36_9BILA</name>
<keyword evidence="4 7" id="KW-0812">Transmembrane</keyword>
<dbReference type="SUPFAM" id="SSF118215">
    <property type="entry name" value="Proton glutamate symport protein"/>
    <property type="match status" value="1"/>
</dbReference>
<dbReference type="InterPro" id="IPR036458">
    <property type="entry name" value="Na:dicarbo_symporter_sf"/>
</dbReference>
<feature type="transmembrane region" description="Helical" evidence="7">
    <location>
        <begin position="131"/>
        <end position="148"/>
    </location>
</feature>
<keyword evidence="9" id="KW-1185">Reference proteome</keyword>
<keyword evidence="8" id="KW-0732">Signal</keyword>
<evidence type="ECO:0000256" key="4">
    <source>
        <dbReference type="ARBA" id="ARBA00022692"/>
    </source>
</evidence>
<feature type="transmembrane region" description="Helical" evidence="7">
    <location>
        <begin position="35"/>
        <end position="57"/>
    </location>
</feature>
<keyword evidence="7" id="KW-0769">Symport</keyword>
<evidence type="ECO:0000256" key="3">
    <source>
        <dbReference type="ARBA" id="ARBA00022448"/>
    </source>
</evidence>
<dbReference type="Proteomes" id="UP000887578">
    <property type="component" value="Unplaced"/>
</dbReference>
<dbReference type="Pfam" id="PF00375">
    <property type="entry name" value="SDF"/>
    <property type="match status" value="1"/>
</dbReference>
<reference evidence="10" key="1">
    <citation type="submission" date="2022-11" db="UniProtKB">
        <authorList>
            <consortium name="WormBaseParasite"/>
        </authorList>
    </citation>
    <scope>IDENTIFICATION</scope>
</reference>
<dbReference type="InterPro" id="IPR001991">
    <property type="entry name" value="Na-dicarboxylate_symporter"/>
</dbReference>
<comment type="subcellular location">
    <subcellularLocation>
        <location evidence="1 7">Membrane</location>
        <topology evidence="1 7">Multi-pass membrane protein</topology>
    </subcellularLocation>
</comment>
<feature type="transmembrane region" description="Helical" evidence="7">
    <location>
        <begin position="168"/>
        <end position="190"/>
    </location>
</feature>
<accession>A0A914PE36</accession>
<dbReference type="InterPro" id="IPR050746">
    <property type="entry name" value="DAACS"/>
</dbReference>
<dbReference type="GO" id="GO:0005313">
    <property type="term" value="F:L-glutamate transmembrane transporter activity"/>
    <property type="evidence" value="ECO:0007669"/>
    <property type="project" value="TreeGrafter"/>
</dbReference>
<evidence type="ECO:0000256" key="5">
    <source>
        <dbReference type="ARBA" id="ARBA00022989"/>
    </source>
</evidence>
<feature type="transmembrane region" description="Helical" evidence="7">
    <location>
        <begin position="308"/>
        <end position="330"/>
    </location>
</feature>
<dbReference type="WBParaSite" id="PDA_v2.g13748.t1">
    <property type="protein sequence ID" value="PDA_v2.g13748.t1"/>
    <property type="gene ID" value="PDA_v2.g13748"/>
</dbReference>
<feature type="transmembrane region" description="Helical" evidence="7">
    <location>
        <begin position="336"/>
        <end position="358"/>
    </location>
</feature>
<dbReference type="PANTHER" id="PTHR11958">
    <property type="entry name" value="SODIUM/DICARBOXYLATE SYMPORTER-RELATED"/>
    <property type="match status" value="1"/>
</dbReference>
<feature type="chain" id="PRO_5036904761" description="Amino acid transporter" evidence="8">
    <location>
        <begin position="20"/>
        <end position="469"/>
    </location>
</feature>
<dbReference type="GO" id="GO:0015501">
    <property type="term" value="F:glutamate:sodium symporter activity"/>
    <property type="evidence" value="ECO:0007669"/>
    <property type="project" value="TreeGrafter"/>
</dbReference>
<evidence type="ECO:0000313" key="10">
    <source>
        <dbReference type="WBParaSite" id="PDA_v2.g13748.t1"/>
    </source>
</evidence>
<sequence>MNCLKLITLPLIVASLVSGLSQLDARQSGRISKWAFTYYSITTSCAVLLGILLVLIIHPGNPSIKGKILHEPDQKSNINGVDKFLDVIRNLFPDNLMEATFRQISSEYVRLNKSDPRSEVLKINKSDGMNILGIIVVCIGIGISLSYLGDKGKALADVFISLDHVIIIIVRLLMWYAPIGIASIIAAKIIEIKDLTKTFQSLSIFMGTVILGLFLHLFVTISIIYFIASRKNPLKFLKGLIQAAINALGTSSSAASLPITFQCLEQNGISSAYTKFVLPVGAVVNMDGTALYEAVAAIFIAQINGINLSFAQVITVSITATLASIGTAAIPSGGLVTLVIVLSSIGLPVEDISIIFAVDWLLGRLRACVNICGDAVGCAFVQAIIEPDYMPNSYPKDVVLPNIEDAGFYYSNEEVNPSNVCKVIHIAYANNFAGLKETCKHILIHNKAEIDQEQIKALPKDIIFDVYCR</sequence>
<keyword evidence="6 7" id="KW-0472">Membrane</keyword>
<organism evidence="9 10">
    <name type="scientific">Panagrolaimus davidi</name>
    <dbReference type="NCBI Taxonomy" id="227884"/>
    <lineage>
        <taxon>Eukaryota</taxon>
        <taxon>Metazoa</taxon>
        <taxon>Ecdysozoa</taxon>
        <taxon>Nematoda</taxon>
        <taxon>Chromadorea</taxon>
        <taxon>Rhabditida</taxon>
        <taxon>Tylenchina</taxon>
        <taxon>Panagrolaimomorpha</taxon>
        <taxon>Panagrolaimoidea</taxon>
        <taxon>Panagrolaimidae</taxon>
        <taxon>Panagrolaimus</taxon>
    </lineage>
</organism>
<evidence type="ECO:0000256" key="2">
    <source>
        <dbReference type="ARBA" id="ARBA00006148"/>
    </source>
</evidence>